<evidence type="ECO:0000256" key="10">
    <source>
        <dbReference type="ARBA" id="ARBA00022889"/>
    </source>
</evidence>
<dbReference type="GO" id="GO:0042981">
    <property type="term" value="P:regulation of apoptotic process"/>
    <property type="evidence" value="ECO:0007669"/>
    <property type="project" value="UniProtKB-ARBA"/>
</dbReference>
<keyword evidence="30" id="KW-1185">Reference proteome</keyword>
<evidence type="ECO:0000256" key="5">
    <source>
        <dbReference type="ARBA" id="ARBA00022475"/>
    </source>
</evidence>
<reference evidence="29 30" key="1">
    <citation type="journal article" date="2008" name="Nature">
        <title>Genome analysis of the platypus reveals unique signatures of evolution.</title>
        <authorList>
            <person name="Warren W.C."/>
            <person name="Hillier L.W."/>
            <person name="Marshall Graves J.A."/>
            <person name="Birney E."/>
            <person name="Ponting C.P."/>
            <person name="Grutzner F."/>
            <person name="Belov K."/>
            <person name="Miller W."/>
            <person name="Clarke L."/>
            <person name="Chinwalla A.T."/>
            <person name="Yang S.P."/>
            <person name="Heger A."/>
            <person name="Locke D.P."/>
            <person name="Miethke P."/>
            <person name="Waters P.D."/>
            <person name="Veyrunes F."/>
            <person name="Fulton L."/>
            <person name="Fulton B."/>
            <person name="Graves T."/>
            <person name="Wallis J."/>
            <person name="Puente X.S."/>
            <person name="Lopez-Otin C."/>
            <person name="Ordonez G.R."/>
            <person name="Eichler E.E."/>
            <person name="Chen L."/>
            <person name="Cheng Z."/>
            <person name="Deakin J.E."/>
            <person name="Alsop A."/>
            <person name="Thompson K."/>
            <person name="Kirby P."/>
            <person name="Papenfuss A.T."/>
            <person name="Wakefield M.J."/>
            <person name="Olender T."/>
            <person name="Lancet D."/>
            <person name="Huttley G.A."/>
            <person name="Smit A.F."/>
            <person name="Pask A."/>
            <person name="Temple-Smith P."/>
            <person name="Batzer M.A."/>
            <person name="Walker J.A."/>
            <person name="Konkel M.K."/>
            <person name="Harris R.S."/>
            <person name="Whittington C.M."/>
            <person name="Wong E.S."/>
            <person name="Gemmell N.J."/>
            <person name="Buschiazzo E."/>
            <person name="Vargas Jentzsch I.M."/>
            <person name="Merkel A."/>
            <person name="Schmitz J."/>
            <person name="Zemann A."/>
            <person name="Churakov G."/>
            <person name="Kriegs J.O."/>
            <person name="Brosius J."/>
            <person name="Murchison E.P."/>
            <person name="Sachidanandam R."/>
            <person name="Smith C."/>
            <person name="Hannon G.J."/>
            <person name="Tsend-Ayush E."/>
            <person name="McMillan D."/>
            <person name="Attenborough R."/>
            <person name="Rens W."/>
            <person name="Ferguson-Smith M."/>
            <person name="Lefevre C.M."/>
            <person name="Sharp J.A."/>
            <person name="Nicholas K.R."/>
            <person name="Ray D.A."/>
            <person name="Kube M."/>
            <person name="Reinhardt R."/>
            <person name="Pringle T.H."/>
            <person name="Taylor J."/>
            <person name="Jones R.C."/>
            <person name="Nixon B."/>
            <person name="Dacheux J.L."/>
            <person name="Niwa H."/>
            <person name="Sekita Y."/>
            <person name="Huang X."/>
            <person name="Stark A."/>
            <person name="Kheradpour P."/>
            <person name="Kellis M."/>
            <person name="Flicek P."/>
            <person name="Chen Y."/>
            <person name="Webber C."/>
            <person name="Hardison R."/>
            <person name="Nelson J."/>
            <person name="Hallsworth-Pepin K."/>
            <person name="Delehaunty K."/>
            <person name="Markovic C."/>
            <person name="Minx P."/>
            <person name="Feng Y."/>
            <person name="Kremitzki C."/>
            <person name="Mitreva M."/>
            <person name="Glasscock J."/>
            <person name="Wylie T."/>
            <person name="Wohldmann P."/>
            <person name="Thiru P."/>
            <person name="Nhan M.N."/>
            <person name="Pohl C.S."/>
            <person name="Smith S.M."/>
            <person name="Hou S."/>
            <person name="Nefedov M."/>
            <person name="de Jong P.J."/>
            <person name="Renfree M.B."/>
            <person name="Mardis E.R."/>
            <person name="Wilson R.K."/>
        </authorList>
    </citation>
    <scope>NUCLEOTIDE SEQUENCE [LARGE SCALE GENOMIC DNA]</scope>
    <source>
        <strain evidence="29 30">Glennie</strain>
    </source>
</reference>
<feature type="compositionally biased region" description="Polar residues" evidence="25">
    <location>
        <begin position="179"/>
        <end position="199"/>
    </location>
</feature>
<dbReference type="InterPro" id="IPR016187">
    <property type="entry name" value="CTDL_fold"/>
</dbReference>
<feature type="chain" id="PRO_5026031784" description="CD44 antigen" evidence="27">
    <location>
        <begin position="21"/>
        <end position="441"/>
    </location>
</feature>
<sequence length="441" mass="48815">MTNFFWCATLGLCLVKLILAQIELNVTCRYAGVYHVEKNGRYSISRIEAEDLCKAFNCTLPTLEQMEKARKVGFQTCRYGFIDGHVVIPRITPNSLCAANNTGVYILPSNTSLYDTYCYNASAPEGVSCEPVTDLPSAFEGQITIGIVNPDGTRYTQKGEYRTHINETDPTLHPEDDGSSGSETNTQGSSTIIKTTYYSPDSYPDSDFYTTPSEWDMTSSPATTTAVDHTRDGNLPDHTTQGPLEDGSPVSTTPMNEEKSSEDPMIFPGYFPSEQDPRHSTSSPNSGLEEVEETTKMHPPTTQHEDLHQLTKKPHADIPNEHGTNEGRKDAEPTSAPRRRPQIPEWLIILASLLALALILAVCIAVNSRRRCGQKKKLVINRSNGAVEERKMSGLNGDASKSQEMVHLVNKEPSDERTGQDEFTVTDETRNLQNVDMKIGM</sequence>
<feature type="compositionally biased region" description="Basic and acidic residues" evidence="25">
    <location>
        <begin position="164"/>
        <end position="176"/>
    </location>
</feature>
<dbReference type="CDD" id="cd03516">
    <property type="entry name" value="Link_domain_CD44_like"/>
    <property type="match status" value="1"/>
</dbReference>
<evidence type="ECO:0000256" key="9">
    <source>
        <dbReference type="ARBA" id="ARBA00022729"/>
    </source>
</evidence>
<dbReference type="FunFam" id="3.10.100.10:FF:000004">
    <property type="entry name" value="CD44 antigen isoform X2"/>
    <property type="match status" value="1"/>
</dbReference>
<evidence type="ECO:0000256" key="6">
    <source>
        <dbReference type="ARBA" id="ARBA00022525"/>
    </source>
</evidence>
<keyword evidence="10" id="KW-0130">Cell adhesion</keyword>
<dbReference type="SUPFAM" id="SSF56436">
    <property type="entry name" value="C-type lectin-like"/>
    <property type="match status" value="1"/>
</dbReference>
<dbReference type="GO" id="GO:0007155">
    <property type="term" value="P:cell adhesion"/>
    <property type="evidence" value="ECO:0000318"/>
    <property type="project" value="GO_Central"/>
</dbReference>
<feature type="signal peptide" evidence="27">
    <location>
        <begin position="1"/>
        <end position="20"/>
    </location>
</feature>
<dbReference type="GO" id="GO:0019221">
    <property type="term" value="P:cytokine-mediated signaling pathway"/>
    <property type="evidence" value="ECO:0007669"/>
    <property type="project" value="GOC"/>
</dbReference>
<dbReference type="Pfam" id="PF00193">
    <property type="entry name" value="Xlink"/>
    <property type="match status" value="1"/>
</dbReference>
<dbReference type="GO" id="GO:0005886">
    <property type="term" value="C:plasma membrane"/>
    <property type="evidence" value="ECO:0000318"/>
    <property type="project" value="GO_Central"/>
</dbReference>
<keyword evidence="15" id="KW-0675">Receptor</keyword>
<feature type="transmembrane region" description="Helical" evidence="26">
    <location>
        <begin position="346"/>
        <end position="367"/>
    </location>
</feature>
<dbReference type="GO" id="GO:0016323">
    <property type="term" value="C:basolateral plasma membrane"/>
    <property type="evidence" value="ECO:0000318"/>
    <property type="project" value="GO_Central"/>
</dbReference>
<keyword evidence="5" id="KW-1003">Cell membrane</keyword>
<evidence type="ECO:0000256" key="2">
    <source>
        <dbReference type="ARBA" id="ARBA00004251"/>
    </source>
</evidence>
<evidence type="ECO:0000256" key="7">
    <source>
        <dbReference type="ARBA" id="ARBA00022553"/>
    </source>
</evidence>
<dbReference type="GO" id="GO:0005576">
    <property type="term" value="C:extracellular region"/>
    <property type="evidence" value="ECO:0007669"/>
    <property type="project" value="UniProtKB-SubCell"/>
</dbReference>
<evidence type="ECO:0000256" key="1">
    <source>
        <dbReference type="ARBA" id="ARBA00004105"/>
    </source>
</evidence>
<dbReference type="Gene3D" id="3.10.100.10">
    <property type="entry name" value="Mannose-Binding Protein A, subunit A"/>
    <property type="match status" value="1"/>
</dbReference>
<evidence type="ECO:0000313" key="30">
    <source>
        <dbReference type="Proteomes" id="UP000002279"/>
    </source>
</evidence>
<proteinExistence type="predicted"/>
<dbReference type="Proteomes" id="UP000002279">
    <property type="component" value="Chromosome 3"/>
</dbReference>
<dbReference type="SMART" id="SM00445">
    <property type="entry name" value="LINK"/>
    <property type="match status" value="1"/>
</dbReference>
<dbReference type="GO" id="GO:0004888">
    <property type="term" value="F:transmembrane signaling receptor activity"/>
    <property type="evidence" value="ECO:0000318"/>
    <property type="project" value="GO_Central"/>
</dbReference>
<keyword evidence="9 27" id="KW-0732">Signal</keyword>
<keyword evidence="6" id="KW-0964">Secreted</keyword>
<dbReference type="GO" id="GO:0035692">
    <property type="term" value="C:macrophage migration inhibitory factor receptor complex"/>
    <property type="evidence" value="ECO:0000318"/>
    <property type="project" value="GO_Central"/>
</dbReference>
<keyword evidence="14" id="KW-1015">Disulfide bond</keyword>
<evidence type="ECO:0000256" key="15">
    <source>
        <dbReference type="ARBA" id="ARBA00023170"/>
    </source>
</evidence>
<dbReference type="InterPro" id="IPR043210">
    <property type="entry name" value="CD44_antigen-like"/>
</dbReference>
<evidence type="ECO:0000256" key="14">
    <source>
        <dbReference type="ARBA" id="ARBA00023157"/>
    </source>
</evidence>
<dbReference type="GO" id="GO:0070374">
    <property type="term" value="P:positive regulation of ERK1 and ERK2 cascade"/>
    <property type="evidence" value="ECO:0000318"/>
    <property type="project" value="GO_Central"/>
</dbReference>
<evidence type="ECO:0000256" key="26">
    <source>
        <dbReference type="SAM" id="Phobius"/>
    </source>
</evidence>
<evidence type="ECO:0000256" key="4">
    <source>
        <dbReference type="ARBA" id="ARBA00020474"/>
    </source>
</evidence>
<keyword evidence="11" id="KW-0654">Proteoglycan</keyword>
<dbReference type="GO" id="GO:0006954">
    <property type="term" value="P:inflammatory response"/>
    <property type="evidence" value="ECO:0000318"/>
    <property type="project" value="GO_Central"/>
</dbReference>
<feature type="region of interest" description="Disordered" evidence="25">
    <location>
        <begin position="164"/>
        <end position="338"/>
    </location>
</feature>
<dbReference type="InParanoid" id="A0A6I8NCF4"/>
<evidence type="ECO:0000256" key="11">
    <source>
        <dbReference type="ARBA" id="ARBA00022974"/>
    </source>
</evidence>
<accession>A0A6I8NCF4</accession>
<keyword evidence="13 26" id="KW-0472">Membrane</keyword>
<feature type="compositionally biased region" description="Polar residues" evidence="25">
    <location>
        <begin position="208"/>
        <end position="227"/>
    </location>
</feature>
<comment type="subcellular location">
    <subcellularLocation>
        <location evidence="2">Cell membrane</location>
        <topology evidence="2">Single-pass type I membrane protein</topology>
    </subcellularLocation>
    <subcellularLocation>
        <location evidence="1">Cell projection</location>
        <location evidence="1">Microvillus</location>
    </subcellularLocation>
    <subcellularLocation>
        <location evidence="3">Secreted</location>
    </subcellularLocation>
</comment>
<evidence type="ECO:0000256" key="12">
    <source>
        <dbReference type="ARBA" id="ARBA00022989"/>
    </source>
</evidence>
<dbReference type="PRINTS" id="PR01265">
    <property type="entry name" value="LINKMODULE"/>
</dbReference>
<evidence type="ECO:0000256" key="16">
    <source>
        <dbReference type="ARBA" id="ARBA00023180"/>
    </source>
</evidence>
<keyword evidence="17" id="KW-0966">Cell projection</keyword>
<dbReference type="GO" id="GO:0009986">
    <property type="term" value="C:cell surface"/>
    <property type="evidence" value="ECO:0007669"/>
    <property type="project" value="UniProtKB-ARBA"/>
</dbReference>
<protein>
    <recommendedName>
        <fullName evidence="4">CD44 antigen</fullName>
    </recommendedName>
    <alternativeName>
        <fullName evidence="22">GP90 lymphocyte homing/adhesion receptor</fullName>
    </alternativeName>
    <alternativeName>
        <fullName evidence="21">HUTCH-I</fullName>
    </alternativeName>
    <alternativeName>
        <fullName evidence="23">Hermes antigen</fullName>
    </alternativeName>
    <alternativeName>
        <fullName evidence="20">Hyaluronate receptor</fullName>
    </alternativeName>
    <alternativeName>
        <fullName evidence="18">Phagocytic glycoprotein 1</fullName>
    </alternativeName>
    <alternativeName>
        <fullName evidence="19">Phagocytic glycoprotein I</fullName>
    </alternativeName>
</protein>
<dbReference type="Ensembl" id="ENSOANT00000073240.1">
    <property type="protein sequence ID" value="ENSOANP00000038702.1"/>
    <property type="gene ID" value="ENSOANG00000007392.4"/>
</dbReference>
<evidence type="ECO:0000313" key="29">
    <source>
        <dbReference type="Ensembl" id="ENSOANP00000038702.1"/>
    </source>
</evidence>
<dbReference type="InterPro" id="IPR000538">
    <property type="entry name" value="Link_dom"/>
</dbReference>
<dbReference type="GeneTree" id="ENSGT00530000063822"/>
<keyword evidence="12 26" id="KW-1133">Transmembrane helix</keyword>
<evidence type="ECO:0000256" key="22">
    <source>
        <dbReference type="ARBA" id="ARBA00032514"/>
    </source>
</evidence>
<evidence type="ECO:0000256" key="23">
    <source>
        <dbReference type="ARBA" id="ARBA00032917"/>
    </source>
</evidence>
<keyword evidence="8 26" id="KW-0812">Transmembrane</keyword>
<keyword evidence="7" id="KW-0597">Phosphoprotein</keyword>
<dbReference type="PANTHER" id="PTHR10225:SF6">
    <property type="entry name" value="CD44 ANTIGEN"/>
    <property type="match status" value="1"/>
</dbReference>
<dbReference type="FunCoup" id="A0A6I8NCF4">
    <property type="interactions" value="950"/>
</dbReference>
<dbReference type="GO" id="GO:0009653">
    <property type="term" value="P:anatomical structure morphogenesis"/>
    <property type="evidence" value="ECO:0007669"/>
    <property type="project" value="UniProtKB-ARBA"/>
</dbReference>
<dbReference type="InterPro" id="IPR001231">
    <property type="entry name" value="CD44_antigen"/>
</dbReference>
<evidence type="ECO:0000259" key="28">
    <source>
        <dbReference type="PROSITE" id="PS50963"/>
    </source>
</evidence>
<evidence type="ECO:0000256" key="25">
    <source>
        <dbReference type="SAM" id="MobiDB-lite"/>
    </source>
</evidence>
<evidence type="ECO:0000256" key="27">
    <source>
        <dbReference type="SAM" id="SignalP"/>
    </source>
</evidence>
<evidence type="ECO:0000256" key="3">
    <source>
        <dbReference type="ARBA" id="ARBA00004613"/>
    </source>
</evidence>
<dbReference type="Bgee" id="ENSOANG00000007392">
    <property type="expression patterns" value="Expressed in fibroblast and 8 other cell types or tissues"/>
</dbReference>
<dbReference type="PRINTS" id="PR00658">
    <property type="entry name" value="CD44"/>
</dbReference>
<evidence type="ECO:0000256" key="19">
    <source>
        <dbReference type="ARBA" id="ARBA00029928"/>
    </source>
</evidence>
<reference evidence="29" key="2">
    <citation type="submission" date="2025-08" db="UniProtKB">
        <authorList>
            <consortium name="Ensembl"/>
        </authorList>
    </citation>
    <scope>IDENTIFICATION</scope>
    <source>
        <strain evidence="29">Glennie</strain>
    </source>
</reference>
<dbReference type="PANTHER" id="PTHR10225">
    <property type="entry name" value="HYALURONAN RECEPTOR"/>
    <property type="match status" value="1"/>
</dbReference>
<dbReference type="PROSITE" id="PS01241">
    <property type="entry name" value="LINK_1"/>
    <property type="match status" value="1"/>
</dbReference>
<dbReference type="GO" id="GO:0005902">
    <property type="term" value="C:microvillus"/>
    <property type="evidence" value="ECO:0007669"/>
    <property type="project" value="UniProtKB-SubCell"/>
</dbReference>
<dbReference type="AlphaFoldDB" id="A0A6I8NCF4"/>
<evidence type="ECO:0000256" key="13">
    <source>
        <dbReference type="ARBA" id="ARBA00023136"/>
    </source>
</evidence>
<comment type="caution">
    <text evidence="24">Lacks conserved residue(s) required for the propagation of feature annotation.</text>
</comment>
<evidence type="ECO:0000256" key="24">
    <source>
        <dbReference type="PROSITE-ProRule" id="PRU00323"/>
    </source>
</evidence>
<feature type="compositionally biased region" description="Basic and acidic residues" evidence="25">
    <location>
        <begin position="303"/>
        <end position="332"/>
    </location>
</feature>
<dbReference type="GO" id="GO:0005540">
    <property type="term" value="F:hyaluronic acid binding"/>
    <property type="evidence" value="ECO:0000318"/>
    <property type="project" value="GO_Central"/>
</dbReference>
<reference evidence="29" key="3">
    <citation type="submission" date="2025-09" db="UniProtKB">
        <authorList>
            <consortium name="Ensembl"/>
        </authorList>
    </citation>
    <scope>IDENTIFICATION</scope>
    <source>
        <strain evidence="29">Glennie</strain>
    </source>
</reference>
<dbReference type="PROSITE" id="PS50963">
    <property type="entry name" value="LINK_2"/>
    <property type="match status" value="1"/>
</dbReference>
<evidence type="ECO:0000256" key="20">
    <source>
        <dbReference type="ARBA" id="ARBA00031179"/>
    </source>
</evidence>
<dbReference type="InterPro" id="IPR016186">
    <property type="entry name" value="C-type_lectin-like/link_sf"/>
</dbReference>
<evidence type="ECO:0000256" key="21">
    <source>
        <dbReference type="ARBA" id="ARBA00031823"/>
    </source>
</evidence>
<evidence type="ECO:0000256" key="17">
    <source>
        <dbReference type="ARBA" id="ARBA00023273"/>
    </source>
</evidence>
<dbReference type="OMA" id="TQHENCA"/>
<keyword evidence="16" id="KW-0325">Glycoprotein</keyword>
<evidence type="ECO:0000256" key="18">
    <source>
        <dbReference type="ARBA" id="ARBA00029917"/>
    </source>
</evidence>
<feature type="domain" description="Link" evidence="28">
    <location>
        <begin position="32"/>
        <end position="120"/>
    </location>
</feature>
<evidence type="ECO:0000256" key="8">
    <source>
        <dbReference type="ARBA" id="ARBA00022692"/>
    </source>
</evidence>
<organism evidence="29 30">
    <name type="scientific">Ornithorhynchus anatinus</name>
    <name type="common">Duckbill platypus</name>
    <dbReference type="NCBI Taxonomy" id="9258"/>
    <lineage>
        <taxon>Eukaryota</taxon>
        <taxon>Metazoa</taxon>
        <taxon>Chordata</taxon>
        <taxon>Craniata</taxon>
        <taxon>Vertebrata</taxon>
        <taxon>Euteleostomi</taxon>
        <taxon>Mammalia</taxon>
        <taxon>Monotremata</taxon>
        <taxon>Ornithorhynchidae</taxon>
        <taxon>Ornithorhynchus</taxon>
    </lineage>
</organism>
<name>A0A6I8NCF4_ORNAN</name>
<dbReference type="GO" id="GO:0048731">
    <property type="term" value="P:system development"/>
    <property type="evidence" value="ECO:0007669"/>
    <property type="project" value="UniProtKB-ARBA"/>
</dbReference>